<evidence type="ECO:0000256" key="1">
    <source>
        <dbReference type="SAM" id="MobiDB-lite"/>
    </source>
</evidence>
<evidence type="ECO:0000313" key="3">
    <source>
        <dbReference type="Proteomes" id="UP000525078"/>
    </source>
</evidence>
<feature type="compositionally biased region" description="Basic and acidic residues" evidence="1">
    <location>
        <begin position="1"/>
        <end position="15"/>
    </location>
</feature>
<gene>
    <name evidence="2" type="ORF">F8388_024133</name>
</gene>
<sequence>MRETVRERNSSEEKKERKKKKKKKFRNPTKSQNKKKKKKKTKKEKEKEKVMMMIIGCCLQAFLFPISPTTVTGLQMKMVIRRICFLFQFLFETLFSVHRF</sequence>
<comment type="caution">
    <text evidence="2">The sequence shown here is derived from an EMBL/GenBank/DDBJ whole genome shotgun (WGS) entry which is preliminary data.</text>
</comment>
<organism evidence="2 3">
    <name type="scientific">Cannabis sativa</name>
    <name type="common">Hemp</name>
    <name type="synonym">Marijuana</name>
    <dbReference type="NCBI Taxonomy" id="3483"/>
    <lineage>
        <taxon>Eukaryota</taxon>
        <taxon>Viridiplantae</taxon>
        <taxon>Streptophyta</taxon>
        <taxon>Embryophyta</taxon>
        <taxon>Tracheophyta</taxon>
        <taxon>Spermatophyta</taxon>
        <taxon>Magnoliopsida</taxon>
        <taxon>eudicotyledons</taxon>
        <taxon>Gunneridae</taxon>
        <taxon>Pentapetalae</taxon>
        <taxon>rosids</taxon>
        <taxon>fabids</taxon>
        <taxon>Rosales</taxon>
        <taxon>Cannabaceae</taxon>
        <taxon>Cannabis</taxon>
    </lineage>
</organism>
<proteinExistence type="predicted"/>
<feature type="compositionally biased region" description="Basic residues" evidence="1">
    <location>
        <begin position="16"/>
        <end position="42"/>
    </location>
</feature>
<dbReference type="EMBL" id="JAATIP010000090">
    <property type="protein sequence ID" value="KAF4375474.1"/>
    <property type="molecule type" value="Genomic_DNA"/>
</dbReference>
<dbReference type="AlphaFoldDB" id="A0A7J6FXK4"/>
<dbReference type="Proteomes" id="UP000525078">
    <property type="component" value="Unassembled WGS sequence"/>
</dbReference>
<reference evidence="2 3" key="1">
    <citation type="journal article" date="2020" name="bioRxiv">
        <title>Sequence and annotation of 42 cannabis genomes reveals extensive copy number variation in cannabinoid synthesis and pathogen resistance genes.</title>
        <authorList>
            <person name="Mckernan K.J."/>
            <person name="Helbert Y."/>
            <person name="Kane L.T."/>
            <person name="Ebling H."/>
            <person name="Zhang L."/>
            <person name="Liu B."/>
            <person name="Eaton Z."/>
            <person name="Mclaughlin S."/>
            <person name="Kingan S."/>
            <person name="Baybayan P."/>
            <person name="Concepcion G."/>
            <person name="Jordan M."/>
            <person name="Riva A."/>
            <person name="Barbazuk W."/>
            <person name="Harkins T."/>
        </authorList>
    </citation>
    <scope>NUCLEOTIDE SEQUENCE [LARGE SCALE GENOMIC DNA]</scope>
    <source>
        <strain evidence="3">cv. Jamaican Lion 4</strain>
        <tissue evidence="2">Leaf</tissue>
    </source>
</reference>
<protein>
    <submittedName>
        <fullName evidence="2">Uncharacterized protein</fullName>
    </submittedName>
</protein>
<feature type="region of interest" description="Disordered" evidence="1">
    <location>
        <begin position="1"/>
        <end position="47"/>
    </location>
</feature>
<name>A0A7J6FXK4_CANSA</name>
<accession>A0A7J6FXK4</accession>
<evidence type="ECO:0000313" key="2">
    <source>
        <dbReference type="EMBL" id="KAF4375474.1"/>
    </source>
</evidence>